<reference evidence="8 9" key="1">
    <citation type="submission" date="2018-12" db="EMBL/GenBank/DDBJ databases">
        <authorList>
            <person name="Sun L."/>
            <person name="Chen Z."/>
        </authorList>
    </citation>
    <scope>NUCLEOTIDE SEQUENCE [LARGE SCALE GENOMIC DNA]</scope>
    <source>
        <strain evidence="8 9">3-5-3</strain>
    </source>
</reference>
<organism evidence="8 9">
    <name type="scientific">Paenibacillus zeisoli</name>
    <dbReference type="NCBI Taxonomy" id="2496267"/>
    <lineage>
        <taxon>Bacteria</taxon>
        <taxon>Bacillati</taxon>
        <taxon>Bacillota</taxon>
        <taxon>Bacilli</taxon>
        <taxon>Bacillales</taxon>
        <taxon>Paenibacillaceae</taxon>
        <taxon>Paenibacillus</taxon>
    </lineage>
</organism>
<accession>A0A3S1CXQ7</accession>
<dbReference type="InterPro" id="IPR039425">
    <property type="entry name" value="RNA_pol_sigma-70-like"/>
</dbReference>
<dbReference type="CDD" id="cd06171">
    <property type="entry name" value="Sigma70_r4"/>
    <property type="match status" value="1"/>
</dbReference>
<dbReference type="AlphaFoldDB" id="A0A3S1CXQ7"/>
<keyword evidence="9" id="KW-1185">Reference proteome</keyword>
<dbReference type="InterPro" id="IPR014284">
    <property type="entry name" value="RNA_pol_sigma-70_dom"/>
</dbReference>
<dbReference type="InterPro" id="IPR013325">
    <property type="entry name" value="RNA_pol_sigma_r2"/>
</dbReference>
<evidence type="ECO:0000256" key="4">
    <source>
        <dbReference type="ARBA" id="ARBA00023125"/>
    </source>
</evidence>
<dbReference type="GO" id="GO:0003677">
    <property type="term" value="F:DNA binding"/>
    <property type="evidence" value="ECO:0007669"/>
    <property type="project" value="UniProtKB-KW"/>
</dbReference>
<evidence type="ECO:0000256" key="3">
    <source>
        <dbReference type="ARBA" id="ARBA00023082"/>
    </source>
</evidence>
<sequence length="199" mass="24025">MEDIEIHPWLIRMSQGDEEAFQMIYQLTKDHAYRLIYYLASDKQEVGDLMSEVYMELMKSLDNYQQDQKFSSWFNGLIIRQVRNWQRKSWFRFRIIEKLKSVTSFDMTDRDSELRTAVLYSRMELLPILEALPLKFKEIIVLRYYQDCSLEEISDLLKIPLGTVKSRHHHALKHMRKHFKIQDQRKEMNGYVHGKSAQK</sequence>
<dbReference type="SUPFAM" id="SSF88946">
    <property type="entry name" value="Sigma2 domain of RNA polymerase sigma factors"/>
    <property type="match status" value="1"/>
</dbReference>
<feature type="domain" description="RNA polymerase sigma-70 region 4" evidence="7">
    <location>
        <begin position="129"/>
        <end position="177"/>
    </location>
</feature>
<evidence type="ECO:0000313" key="8">
    <source>
        <dbReference type="EMBL" id="RUT29569.1"/>
    </source>
</evidence>
<keyword evidence="4" id="KW-0238">DNA-binding</keyword>
<feature type="domain" description="RNA polymerase sigma-70 region 2" evidence="6">
    <location>
        <begin position="25"/>
        <end position="90"/>
    </location>
</feature>
<dbReference type="SUPFAM" id="SSF88659">
    <property type="entry name" value="Sigma3 and sigma4 domains of RNA polymerase sigma factors"/>
    <property type="match status" value="1"/>
</dbReference>
<dbReference type="Pfam" id="PF04542">
    <property type="entry name" value="Sigma70_r2"/>
    <property type="match status" value="1"/>
</dbReference>
<proteinExistence type="inferred from homology"/>
<keyword evidence="3" id="KW-0731">Sigma factor</keyword>
<protein>
    <submittedName>
        <fullName evidence="8">Sigma-70 family RNA polymerase sigma factor</fullName>
    </submittedName>
</protein>
<dbReference type="GO" id="GO:0006352">
    <property type="term" value="P:DNA-templated transcription initiation"/>
    <property type="evidence" value="ECO:0007669"/>
    <property type="project" value="InterPro"/>
</dbReference>
<dbReference type="InterPro" id="IPR007630">
    <property type="entry name" value="RNA_pol_sigma70_r4"/>
</dbReference>
<evidence type="ECO:0000259" key="7">
    <source>
        <dbReference type="Pfam" id="PF04545"/>
    </source>
</evidence>
<evidence type="ECO:0000313" key="9">
    <source>
        <dbReference type="Proteomes" id="UP000272464"/>
    </source>
</evidence>
<keyword evidence="5" id="KW-0804">Transcription</keyword>
<dbReference type="Gene3D" id="1.10.10.10">
    <property type="entry name" value="Winged helix-like DNA-binding domain superfamily/Winged helix DNA-binding domain"/>
    <property type="match status" value="1"/>
</dbReference>
<dbReference type="RefSeq" id="WP_127199953.1">
    <property type="nucleotide sequence ID" value="NZ_RZNX01000006.1"/>
</dbReference>
<dbReference type="Pfam" id="PF04545">
    <property type="entry name" value="Sigma70_r4"/>
    <property type="match status" value="1"/>
</dbReference>
<gene>
    <name evidence="8" type="ORF">EJP77_14420</name>
</gene>
<dbReference type="PANTHER" id="PTHR43133:SF60">
    <property type="entry name" value="RNA POLYMERASE SIGMA FACTOR SIGV"/>
    <property type="match status" value="1"/>
</dbReference>
<dbReference type="OrthoDB" id="9785675at2"/>
<dbReference type="NCBIfam" id="TIGR02937">
    <property type="entry name" value="sigma70-ECF"/>
    <property type="match status" value="1"/>
</dbReference>
<dbReference type="PANTHER" id="PTHR43133">
    <property type="entry name" value="RNA POLYMERASE ECF-TYPE SIGMA FACTO"/>
    <property type="match status" value="1"/>
</dbReference>
<evidence type="ECO:0000259" key="6">
    <source>
        <dbReference type="Pfam" id="PF04542"/>
    </source>
</evidence>
<evidence type="ECO:0000256" key="5">
    <source>
        <dbReference type="ARBA" id="ARBA00023163"/>
    </source>
</evidence>
<dbReference type="InterPro" id="IPR013324">
    <property type="entry name" value="RNA_pol_sigma_r3/r4-like"/>
</dbReference>
<keyword evidence="2" id="KW-0805">Transcription regulation</keyword>
<dbReference type="Gene3D" id="1.10.1740.10">
    <property type="match status" value="1"/>
</dbReference>
<comment type="similarity">
    <text evidence="1">Belongs to the sigma-70 factor family. ECF subfamily.</text>
</comment>
<dbReference type="InterPro" id="IPR036388">
    <property type="entry name" value="WH-like_DNA-bd_sf"/>
</dbReference>
<dbReference type="Proteomes" id="UP000272464">
    <property type="component" value="Unassembled WGS sequence"/>
</dbReference>
<dbReference type="InterPro" id="IPR007627">
    <property type="entry name" value="RNA_pol_sigma70_r2"/>
</dbReference>
<name>A0A3S1CXQ7_9BACL</name>
<dbReference type="EMBL" id="RZNX01000006">
    <property type="protein sequence ID" value="RUT29569.1"/>
    <property type="molecule type" value="Genomic_DNA"/>
</dbReference>
<evidence type="ECO:0000256" key="1">
    <source>
        <dbReference type="ARBA" id="ARBA00010641"/>
    </source>
</evidence>
<dbReference type="GO" id="GO:0016987">
    <property type="term" value="F:sigma factor activity"/>
    <property type="evidence" value="ECO:0007669"/>
    <property type="project" value="UniProtKB-KW"/>
</dbReference>
<evidence type="ECO:0000256" key="2">
    <source>
        <dbReference type="ARBA" id="ARBA00023015"/>
    </source>
</evidence>
<comment type="caution">
    <text evidence="8">The sequence shown here is derived from an EMBL/GenBank/DDBJ whole genome shotgun (WGS) entry which is preliminary data.</text>
</comment>